<dbReference type="AlphaFoldDB" id="A0A6G0SZL1"/>
<dbReference type="Proteomes" id="UP000475862">
    <property type="component" value="Unassembled WGS sequence"/>
</dbReference>
<dbReference type="GO" id="GO:0006412">
    <property type="term" value="P:translation"/>
    <property type="evidence" value="ECO:0007669"/>
    <property type="project" value="InterPro"/>
</dbReference>
<feature type="domain" description="Small ribosomal subunit protein eS31" evidence="5">
    <location>
        <begin position="170"/>
        <end position="215"/>
    </location>
</feature>
<keyword evidence="1" id="KW-0862">Zinc</keyword>
<keyword evidence="3" id="KW-0687">Ribonucleoprotein</keyword>
<evidence type="ECO:0000313" key="7">
    <source>
        <dbReference type="Proteomes" id="UP000475862"/>
    </source>
</evidence>
<proteinExistence type="predicted"/>
<keyword evidence="7" id="KW-1185">Reference proteome</keyword>
<accession>A0A6G0SZL1</accession>
<sequence>MSLCNSFYEFHNYNAIIHTSITSIYFYMIIASNNLYQSCTMKFMCSVRNLSTPGPYSCRNNAKIRVFFPAPLVASQQTTTLHPTAYKNTKRTTMDDNNREILTTEIMCAYYTNYESLTPKITNFYHLLLIVKKYLKRDILSYDVMSRIVEDSLIFHLGLWLQFELDFEIHLAFHFVDENGKVHRLRKECTAENCGPGVFMAEMSNRFYCGKFIVPLDCLVKLLSHDNIMFKTSLLSSCEVFSRFKSHNFSTSNLSSNLETTFGSLPKEKISKKLLEQCPKRLELKSIKSDFVSLPEKELDTGHCPNNQSLCGICHLYNNLVLASLHFFQISGT</sequence>
<evidence type="ECO:0000256" key="1">
    <source>
        <dbReference type="ARBA" id="ARBA00022833"/>
    </source>
</evidence>
<feature type="transmembrane region" description="Helical" evidence="4">
    <location>
        <begin position="15"/>
        <end position="36"/>
    </location>
</feature>
<dbReference type="GO" id="GO:1990904">
    <property type="term" value="C:ribonucleoprotein complex"/>
    <property type="evidence" value="ECO:0007669"/>
    <property type="project" value="UniProtKB-KW"/>
</dbReference>
<keyword evidence="4" id="KW-0812">Transmembrane</keyword>
<evidence type="ECO:0000256" key="3">
    <source>
        <dbReference type="ARBA" id="ARBA00023274"/>
    </source>
</evidence>
<dbReference type="SUPFAM" id="SSF57829">
    <property type="entry name" value="Zn-binding ribosomal proteins"/>
    <property type="match status" value="1"/>
</dbReference>
<protein>
    <recommendedName>
        <fullName evidence="5">Small ribosomal subunit protein eS31 domain-containing protein</fullName>
    </recommendedName>
</protein>
<name>A0A6G0SZL1_APHGL</name>
<keyword evidence="4" id="KW-0472">Membrane</keyword>
<dbReference type="InterPro" id="IPR038582">
    <property type="entry name" value="Ribosomal_eS31_euk-type_sf"/>
</dbReference>
<comment type="caution">
    <text evidence="6">The sequence shown here is derived from an EMBL/GenBank/DDBJ whole genome shotgun (WGS) entry which is preliminary data.</text>
</comment>
<dbReference type="OrthoDB" id="428577at2759"/>
<evidence type="ECO:0000256" key="2">
    <source>
        <dbReference type="ARBA" id="ARBA00022980"/>
    </source>
</evidence>
<evidence type="ECO:0000256" key="4">
    <source>
        <dbReference type="SAM" id="Phobius"/>
    </source>
</evidence>
<dbReference type="EMBL" id="VYZN01000079">
    <property type="protein sequence ID" value="KAE9523588.1"/>
    <property type="molecule type" value="Genomic_DNA"/>
</dbReference>
<reference evidence="6 7" key="1">
    <citation type="submission" date="2019-08" db="EMBL/GenBank/DDBJ databases">
        <title>The genome of the soybean aphid Biotype 1, its phylome, world population structure and adaptation to the North American continent.</title>
        <authorList>
            <person name="Giordano R."/>
            <person name="Donthu R.K."/>
            <person name="Hernandez A.G."/>
            <person name="Wright C.L."/>
            <person name="Zimin A.V."/>
        </authorList>
    </citation>
    <scope>NUCLEOTIDE SEQUENCE [LARGE SCALE GENOMIC DNA]</scope>
    <source>
        <tissue evidence="6">Whole aphids</tissue>
    </source>
</reference>
<evidence type="ECO:0000313" key="6">
    <source>
        <dbReference type="EMBL" id="KAE9523588.1"/>
    </source>
</evidence>
<organism evidence="6 7">
    <name type="scientific">Aphis glycines</name>
    <name type="common">Soybean aphid</name>
    <dbReference type="NCBI Taxonomy" id="307491"/>
    <lineage>
        <taxon>Eukaryota</taxon>
        <taxon>Metazoa</taxon>
        <taxon>Ecdysozoa</taxon>
        <taxon>Arthropoda</taxon>
        <taxon>Hexapoda</taxon>
        <taxon>Insecta</taxon>
        <taxon>Pterygota</taxon>
        <taxon>Neoptera</taxon>
        <taxon>Paraneoptera</taxon>
        <taxon>Hemiptera</taxon>
        <taxon>Sternorrhyncha</taxon>
        <taxon>Aphidomorpha</taxon>
        <taxon>Aphidoidea</taxon>
        <taxon>Aphididae</taxon>
        <taxon>Aphidini</taxon>
        <taxon>Aphis</taxon>
        <taxon>Aphis</taxon>
    </lineage>
</organism>
<dbReference type="GO" id="GO:0005840">
    <property type="term" value="C:ribosome"/>
    <property type="evidence" value="ECO:0007669"/>
    <property type="project" value="UniProtKB-KW"/>
</dbReference>
<evidence type="ECO:0000259" key="5">
    <source>
        <dbReference type="SMART" id="SM01402"/>
    </source>
</evidence>
<dbReference type="GO" id="GO:0003735">
    <property type="term" value="F:structural constituent of ribosome"/>
    <property type="evidence" value="ECO:0007669"/>
    <property type="project" value="InterPro"/>
</dbReference>
<dbReference type="InterPro" id="IPR002906">
    <property type="entry name" value="Ribosomal_eS31"/>
</dbReference>
<dbReference type="SMART" id="SM01402">
    <property type="entry name" value="Ribosomal_S27"/>
    <property type="match status" value="1"/>
</dbReference>
<keyword evidence="2" id="KW-0689">Ribosomal protein</keyword>
<gene>
    <name evidence="6" type="ORF">AGLY_016140</name>
</gene>
<keyword evidence="4" id="KW-1133">Transmembrane helix</keyword>
<dbReference type="Pfam" id="PF01599">
    <property type="entry name" value="Ribosomal_S27"/>
    <property type="match status" value="1"/>
</dbReference>
<dbReference type="Gene3D" id="6.20.50.150">
    <property type="match status" value="1"/>
</dbReference>
<dbReference type="InterPro" id="IPR011332">
    <property type="entry name" value="Ribosomal_zn-bd"/>
</dbReference>